<proteinExistence type="predicted"/>
<sequence>MPRSSIVAKSRNTLVAIAASLAAAPAFAASVEPASPAPFERVHLVTAFSACEFDPLTTTVTASGGTIRVEIGRQIAAICAPNPPEEPYEIQLGAFPAGSYTVEVVRKPETTPGERVTFDVQPLVHTMQYPPTPHPVADYSGLWWTPAESGWGLSLQQSAFGGALFGALYVFDASRQPRWYTLQGGGWVDATTWQGKVVASSGSPWSAQPYDTGSGSANIVGDAQIVFKRTDGAAGRAQLRYTIDGVTVTKTIARIRF</sequence>
<comment type="caution">
    <text evidence="2">The sequence shown here is derived from an EMBL/GenBank/DDBJ whole genome shotgun (WGS) entry which is preliminary data.</text>
</comment>
<dbReference type="AlphaFoldDB" id="A0A9X3YNM3"/>
<feature type="chain" id="PRO_5040761280" evidence="1">
    <location>
        <begin position="29"/>
        <end position="257"/>
    </location>
</feature>
<evidence type="ECO:0000313" key="2">
    <source>
        <dbReference type="EMBL" id="MDC8014545.1"/>
    </source>
</evidence>
<dbReference type="RefSeq" id="WP_263542238.1">
    <property type="nucleotide sequence ID" value="NZ_JAOVZO020000018.1"/>
</dbReference>
<keyword evidence="3" id="KW-1185">Reference proteome</keyword>
<gene>
    <name evidence="2" type="ORF">OD750_018525</name>
</gene>
<feature type="signal peptide" evidence="1">
    <location>
        <begin position="1"/>
        <end position="28"/>
    </location>
</feature>
<reference evidence="2" key="1">
    <citation type="submission" date="2023-02" db="EMBL/GenBank/DDBJ databases">
        <title>Tahibacter soli sp. nov. isolated from soil.</title>
        <authorList>
            <person name="Baek J.H."/>
            <person name="Lee J.K."/>
            <person name="Choi D.G."/>
            <person name="Jeon C.O."/>
        </authorList>
    </citation>
    <scope>NUCLEOTIDE SEQUENCE</scope>
    <source>
        <strain evidence="2">BL</strain>
    </source>
</reference>
<evidence type="ECO:0000313" key="3">
    <source>
        <dbReference type="Proteomes" id="UP001139971"/>
    </source>
</evidence>
<accession>A0A9X3YNM3</accession>
<dbReference type="Proteomes" id="UP001139971">
    <property type="component" value="Unassembled WGS sequence"/>
</dbReference>
<name>A0A9X3YNM3_9GAMM</name>
<organism evidence="2 3">
    <name type="scientific">Tahibacter soli</name>
    <dbReference type="NCBI Taxonomy" id="2983605"/>
    <lineage>
        <taxon>Bacteria</taxon>
        <taxon>Pseudomonadati</taxon>
        <taxon>Pseudomonadota</taxon>
        <taxon>Gammaproteobacteria</taxon>
        <taxon>Lysobacterales</taxon>
        <taxon>Rhodanobacteraceae</taxon>
        <taxon>Tahibacter</taxon>
    </lineage>
</organism>
<evidence type="ECO:0000256" key="1">
    <source>
        <dbReference type="SAM" id="SignalP"/>
    </source>
</evidence>
<dbReference type="EMBL" id="JAOVZO020000018">
    <property type="protein sequence ID" value="MDC8014545.1"/>
    <property type="molecule type" value="Genomic_DNA"/>
</dbReference>
<keyword evidence="1" id="KW-0732">Signal</keyword>
<protein>
    <submittedName>
        <fullName evidence="2">Uncharacterized protein</fullName>
    </submittedName>
</protein>